<dbReference type="RefSeq" id="WP_106521643.1">
    <property type="nucleotide sequence ID" value="NZ_PYGD01000001.1"/>
</dbReference>
<dbReference type="Proteomes" id="UP000240572">
    <property type="component" value="Unassembled WGS sequence"/>
</dbReference>
<dbReference type="Gene3D" id="1.25.40.10">
    <property type="entry name" value="Tetratricopeptide repeat domain"/>
    <property type="match status" value="1"/>
</dbReference>
<keyword evidence="1" id="KW-0802">TPR repeat</keyword>
<reference evidence="4 5" key="1">
    <citation type="submission" date="2018-03" db="EMBL/GenBank/DDBJ databases">
        <title>Genomic Encyclopedia of Type Strains, Phase III (KMG-III): the genomes of soil and plant-associated and newly described type strains.</title>
        <authorList>
            <person name="Whitman W."/>
        </authorList>
    </citation>
    <scope>NUCLEOTIDE SEQUENCE [LARGE SCALE GENOMIC DNA]</scope>
    <source>
        <strain evidence="4 5">CGMCC 1.12700</strain>
    </source>
</reference>
<proteinExistence type="predicted"/>
<gene>
    <name evidence="4" type="ORF">B0I18_1011128</name>
</gene>
<evidence type="ECO:0000256" key="2">
    <source>
        <dbReference type="SAM" id="MobiDB-lite"/>
    </source>
</evidence>
<dbReference type="SUPFAM" id="SSF48452">
    <property type="entry name" value="TPR-like"/>
    <property type="match status" value="1"/>
</dbReference>
<evidence type="ECO:0000256" key="3">
    <source>
        <dbReference type="SAM" id="SignalP"/>
    </source>
</evidence>
<protein>
    <submittedName>
        <fullName evidence="4">Uncharacterized protein</fullName>
    </submittedName>
</protein>
<dbReference type="EMBL" id="PYGD01000001">
    <property type="protein sequence ID" value="PSK94965.1"/>
    <property type="molecule type" value="Genomic_DNA"/>
</dbReference>
<organism evidence="4 5">
    <name type="scientific">Taibaiella chishuiensis</name>
    <dbReference type="NCBI Taxonomy" id="1434707"/>
    <lineage>
        <taxon>Bacteria</taxon>
        <taxon>Pseudomonadati</taxon>
        <taxon>Bacteroidota</taxon>
        <taxon>Chitinophagia</taxon>
        <taxon>Chitinophagales</taxon>
        <taxon>Chitinophagaceae</taxon>
        <taxon>Taibaiella</taxon>
    </lineage>
</organism>
<feature type="chain" id="PRO_5015175518" evidence="3">
    <location>
        <begin position="22"/>
        <end position="415"/>
    </location>
</feature>
<dbReference type="OrthoDB" id="629215at2"/>
<feature type="signal peptide" evidence="3">
    <location>
        <begin position="1"/>
        <end position="21"/>
    </location>
</feature>
<evidence type="ECO:0000256" key="1">
    <source>
        <dbReference type="PROSITE-ProRule" id="PRU00339"/>
    </source>
</evidence>
<name>A0A2P8DCP3_9BACT</name>
<accession>A0A2P8DCP3</accession>
<evidence type="ECO:0000313" key="5">
    <source>
        <dbReference type="Proteomes" id="UP000240572"/>
    </source>
</evidence>
<dbReference type="SMART" id="SM00028">
    <property type="entry name" value="TPR"/>
    <property type="match status" value="2"/>
</dbReference>
<feature type="region of interest" description="Disordered" evidence="2">
    <location>
        <begin position="148"/>
        <end position="180"/>
    </location>
</feature>
<feature type="compositionally biased region" description="Acidic residues" evidence="2">
    <location>
        <begin position="152"/>
        <end position="173"/>
    </location>
</feature>
<evidence type="ECO:0000313" key="4">
    <source>
        <dbReference type="EMBL" id="PSK94965.1"/>
    </source>
</evidence>
<feature type="repeat" description="TPR" evidence="1">
    <location>
        <begin position="118"/>
        <end position="151"/>
    </location>
</feature>
<dbReference type="InterPro" id="IPR019734">
    <property type="entry name" value="TPR_rpt"/>
</dbReference>
<comment type="caution">
    <text evidence="4">The sequence shown here is derived from an EMBL/GenBank/DDBJ whole genome shotgun (WGS) entry which is preliminary data.</text>
</comment>
<dbReference type="AlphaFoldDB" id="A0A2P8DCP3"/>
<dbReference type="PROSITE" id="PS50005">
    <property type="entry name" value="TPR"/>
    <property type="match status" value="1"/>
</dbReference>
<keyword evidence="3" id="KW-0732">Signal</keyword>
<dbReference type="InterPro" id="IPR011990">
    <property type="entry name" value="TPR-like_helical_dom_sf"/>
</dbReference>
<keyword evidence="5" id="KW-1185">Reference proteome</keyword>
<sequence>MKRFLPLILLLYFLLPAGAYAGADTLAMPDTHDTALYITYLNNKSAQLIAAGEGQQAARYAGQALELARLTGNEEEAAYSLYYIGNAYSGKGEDKKALSSFIRSLKRKKTLQNLQLAEKLYYSMAMVFARIKKYPEALRYFHKASGLHNRQEDEEEASGLVADDDDHDDDDNLPTDPRQLLNQDSLGRFRLYDANISFGSNELVIDKDTILLDHDLPQTRKAARLKAKDIIQPFRDHKKALAYGVLLHTKQPVSGERKAFTGINNVGHMFITLIKFNADSGYVSRTFGFYPDKDNLFSATPFLPASSSVFKDDGDHDWDETVGKFISRKRFRKILRMVKQYSKSKYNLNRNNCTDFGLCVAAIAGIRIEETKGSWPLGSGNNPANAGQSIREGKVEDTDIHGGSAPMFILNNLIR</sequence>